<protein>
    <submittedName>
        <fullName evidence="1">Arsenate reductase</fullName>
    </submittedName>
</protein>
<dbReference type="STRING" id="688867.SAMN05660236_2113"/>
<evidence type="ECO:0000313" key="2">
    <source>
        <dbReference type="Proteomes" id="UP000190961"/>
    </source>
</evidence>
<sequence length="213" mass="23954">MPAVEKGILLPSLTSTVMQLTSGFDEIPSARFEILNTLTFFIQNKIASNQNVYLNFICTHNSRRSHLSQIWAQTAAHYYNIPNVFCFSGGTEATAFNPRAVRAMQSAGFSISKMSEGANPIYDVKYSSDIPAIKAFSKTYDDPFNHNKNFAAVMTCSHADENCPVVFGAEARIPLRYDDPKEFDDTPLEEAKYTERVYQIGKEVLFAFSQVRF</sequence>
<dbReference type="AlphaFoldDB" id="A0A1T5KF77"/>
<dbReference type="Gene3D" id="3.40.50.2300">
    <property type="match status" value="1"/>
</dbReference>
<organism evidence="1 2">
    <name type="scientific">Ohtaekwangia koreensis</name>
    <dbReference type="NCBI Taxonomy" id="688867"/>
    <lineage>
        <taxon>Bacteria</taxon>
        <taxon>Pseudomonadati</taxon>
        <taxon>Bacteroidota</taxon>
        <taxon>Cytophagia</taxon>
        <taxon>Cytophagales</taxon>
        <taxon>Fulvivirgaceae</taxon>
        <taxon>Ohtaekwangia</taxon>
    </lineage>
</organism>
<accession>A0A1T5KF77</accession>
<dbReference type="EMBL" id="FUZU01000001">
    <property type="protein sequence ID" value="SKC62290.1"/>
    <property type="molecule type" value="Genomic_DNA"/>
</dbReference>
<dbReference type="Proteomes" id="UP000190961">
    <property type="component" value="Unassembled WGS sequence"/>
</dbReference>
<dbReference type="PANTHER" id="PTHR43428:SF1">
    <property type="entry name" value="ARSENATE REDUCTASE"/>
    <property type="match status" value="1"/>
</dbReference>
<name>A0A1T5KF77_9BACT</name>
<dbReference type="PANTHER" id="PTHR43428">
    <property type="entry name" value="ARSENATE REDUCTASE"/>
    <property type="match status" value="1"/>
</dbReference>
<reference evidence="1 2" key="1">
    <citation type="submission" date="2017-02" db="EMBL/GenBank/DDBJ databases">
        <authorList>
            <person name="Peterson S.W."/>
        </authorList>
    </citation>
    <scope>NUCLEOTIDE SEQUENCE [LARGE SCALE GENOMIC DNA]</scope>
    <source>
        <strain evidence="1 2">DSM 25262</strain>
    </source>
</reference>
<dbReference type="InterPro" id="IPR036196">
    <property type="entry name" value="Ptyr_pPase_sf"/>
</dbReference>
<proteinExistence type="predicted"/>
<gene>
    <name evidence="1" type="ORF">SAMN05660236_2113</name>
</gene>
<evidence type="ECO:0000313" key="1">
    <source>
        <dbReference type="EMBL" id="SKC62290.1"/>
    </source>
</evidence>
<dbReference type="SUPFAM" id="SSF52788">
    <property type="entry name" value="Phosphotyrosine protein phosphatases I"/>
    <property type="match status" value="1"/>
</dbReference>
<dbReference type="RefSeq" id="WP_245840513.1">
    <property type="nucleotide sequence ID" value="NZ_FUZU01000001.1"/>
</dbReference>
<keyword evidence="2" id="KW-1185">Reference proteome</keyword>